<dbReference type="InterPro" id="IPR017871">
    <property type="entry name" value="ABC_transporter-like_CS"/>
</dbReference>
<comment type="subcellular location">
    <subcellularLocation>
        <location evidence="1">Cell membrane</location>
        <topology evidence="1">Peripheral membrane protein</topology>
    </subcellularLocation>
</comment>
<evidence type="ECO:0000256" key="6">
    <source>
        <dbReference type="SAM" id="MobiDB-lite"/>
    </source>
</evidence>
<evidence type="ECO:0000256" key="2">
    <source>
        <dbReference type="ARBA" id="ARBA00022448"/>
    </source>
</evidence>
<comment type="caution">
    <text evidence="8">The sequence shown here is derived from an EMBL/GenBank/DDBJ whole genome shotgun (WGS) entry which is preliminary data.</text>
</comment>
<dbReference type="Proteomes" id="UP000518206">
    <property type="component" value="Unassembled WGS sequence"/>
</dbReference>
<dbReference type="CDD" id="cd03230">
    <property type="entry name" value="ABC_DR_subfamily_A"/>
    <property type="match status" value="1"/>
</dbReference>
<dbReference type="GO" id="GO:0005524">
    <property type="term" value="F:ATP binding"/>
    <property type="evidence" value="ECO:0007669"/>
    <property type="project" value="UniProtKB-KW"/>
</dbReference>
<gene>
    <name evidence="8" type="ORF">FHR80_002415</name>
</gene>
<dbReference type="InterPro" id="IPR003439">
    <property type="entry name" value="ABC_transporter-like_ATP-bd"/>
</dbReference>
<feature type="compositionally biased region" description="Basic and acidic residues" evidence="6">
    <location>
        <begin position="300"/>
        <end position="313"/>
    </location>
</feature>
<keyword evidence="4 8" id="KW-0067">ATP-binding</keyword>
<evidence type="ECO:0000256" key="4">
    <source>
        <dbReference type="ARBA" id="ARBA00022840"/>
    </source>
</evidence>
<evidence type="ECO:0000256" key="3">
    <source>
        <dbReference type="ARBA" id="ARBA00022741"/>
    </source>
</evidence>
<dbReference type="GO" id="GO:0005886">
    <property type="term" value="C:plasma membrane"/>
    <property type="evidence" value="ECO:0007669"/>
    <property type="project" value="UniProtKB-SubCell"/>
</dbReference>
<evidence type="ECO:0000313" key="9">
    <source>
        <dbReference type="Proteomes" id="UP000518206"/>
    </source>
</evidence>
<dbReference type="PROSITE" id="PS50893">
    <property type="entry name" value="ABC_TRANSPORTER_2"/>
    <property type="match status" value="1"/>
</dbReference>
<dbReference type="AlphaFoldDB" id="A0A7W4UFZ5"/>
<sequence length="332" mass="34925">MRSAVTNHVVQVEGVTRRFGAVTALDDVSLDVPEGELVGLLGPNGAGKTTLLSLVSGIRKPDAGEIRLFGRSPRDAAARLALGTTPQETGLPPTLKVGEVVDLVAGHFPDPMPRGEVLERFGIGDLAGRQTGGLSGGQKRRLAVALALVGRPRLVLLDEPTTGLDVEARHVLWDALRQYHADGATVLLTSHYLEEIEALSERVVVIGEGRVLADDSLAAVLDLVAVRRVLVSVPEHAAAALARIPEVVSAERDGDRWTLLASDADAVVRTLVRDDVPFSSLEVRGASLEEAFLALTGGEPARDAGRAADRAPDRAAAPSAERPTAVPQGVPR</sequence>
<dbReference type="Gene3D" id="3.40.50.300">
    <property type="entry name" value="P-loop containing nucleotide triphosphate hydrolases"/>
    <property type="match status" value="1"/>
</dbReference>
<keyword evidence="3" id="KW-0547">Nucleotide-binding</keyword>
<dbReference type="RefSeq" id="WP_183296320.1">
    <property type="nucleotide sequence ID" value="NZ_JACHVX010000003.1"/>
</dbReference>
<accession>A0A7W4UFZ5</accession>
<proteinExistence type="predicted"/>
<dbReference type="SUPFAM" id="SSF52540">
    <property type="entry name" value="P-loop containing nucleoside triphosphate hydrolases"/>
    <property type="match status" value="1"/>
</dbReference>
<protein>
    <submittedName>
        <fullName evidence="8">ABC-2 type transport system ATP-binding protein</fullName>
    </submittedName>
</protein>
<reference evidence="8 9" key="2">
    <citation type="submission" date="2020-08" db="EMBL/GenBank/DDBJ databases">
        <authorList>
            <person name="Partida-Martinez L."/>
            <person name="Huntemann M."/>
            <person name="Clum A."/>
            <person name="Wang J."/>
            <person name="Palaniappan K."/>
            <person name="Ritter S."/>
            <person name="Chen I.-M."/>
            <person name="Stamatis D."/>
            <person name="Reddy T."/>
            <person name="O'Malley R."/>
            <person name="Daum C."/>
            <person name="Shapiro N."/>
            <person name="Ivanova N."/>
            <person name="Kyrpides N."/>
            <person name="Woyke T."/>
        </authorList>
    </citation>
    <scope>NUCLEOTIDE SEQUENCE [LARGE SCALE GENOMIC DNA]</scope>
    <source>
        <strain evidence="8 9">RAS26</strain>
    </source>
</reference>
<organism evidence="8 9">
    <name type="scientific">Cellulomonas cellasea</name>
    <dbReference type="NCBI Taxonomy" id="43670"/>
    <lineage>
        <taxon>Bacteria</taxon>
        <taxon>Bacillati</taxon>
        <taxon>Actinomycetota</taxon>
        <taxon>Actinomycetes</taxon>
        <taxon>Micrococcales</taxon>
        <taxon>Cellulomonadaceae</taxon>
        <taxon>Cellulomonas</taxon>
    </lineage>
</organism>
<reference evidence="8 9" key="1">
    <citation type="submission" date="2020-08" db="EMBL/GenBank/DDBJ databases">
        <title>The Agave Microbiome: Exploring the role of microbial communities in plant adaptations to desert environments.</title>
        <authorList>
            <person name="Partida-Martinez L.P."/>
        </authorList>
    </citation>
    <scope>NUCLEOTIDE SEQUENCE [LARGE SCALE GENOMIC DNA]</scope>
    <source>
        <strain evidence="8 9">RAS26</strain>
    </source>
</reference>
<dbReference type="PANTHER" id="PTHR42711:SF17">
    <property type="entry name" value="ABC TRANSPORTER ATP-BINDING PROTEIN"/>
    <property type="match status" value="1"/>
</dbReference>
<dbReference type="PANTHER" id="PTHR42711">
    <property type="entry name" value="ABC TRANSPORTER ATP-BINDING PROTEIN"/>
    <property type="match status" value="1"/>
</dbReference>
<dbReference type="GO" id="GO:0016887">
    <property type="term" value="F:ATP hydrolysis activity"/>
    <property type="evidence" value="ECO:0007669"/>
    <property type="project" value="InterPro"/>
</dbReference>
<evidence type="ECO:0000256" key="1">
    <source>
        <dbReference type="ARBA" id="ARBA00004202"/>
    </source>
</evidence>
<dbReference type="Pfam" id="PF00005">
    <property type="entry name" value="ABC_tran"/>
    <property type="match status" value="1"/>
</dbReference>
<dbReference type="GO" id="GO:0046677">
    <property type="term" value="P:response to antibiotic"/>
    <property type="evidence" value="ECO:0007669"/>
    <property type="project" value="UniProtKB-KW"/>
</dbReference>
<name>A0A7W4UFZ5_9CELL</name>
<feature type="region of interest" description="Disordered" evidence="6">
    <location>
        <begin position="300"/>
        <end position="332"/>
    </location>
</feature>
<evidence type="ECO:0000259" key="7">
    <source>
        <dbReference type="PROSITE" id="PS50893"/>
    </source>
</evidence>
<keyword evidence="2" id="KW-0813">Transport</keyword>
<dbReference type="InterPro" id="IPR003593">
    <property type="entry name" value="AAA+_ATPase"/>
</dbReference>
<keyword evidence="5" id="KW-0046">Antibiotic resistance</keyword>
<feature type="domain" description="ABC transporter" evidence="7">
    <location>
        <begin position="10"/>
        <end position="233"/>
    </location>
</feature>
<dbReference type="EMBL" id="JACHVX010000003">
    <property type="protein sequence ID" value="MBB2923490.1"/>
    <property type="molecule type" value="Genomic_DNA"/>
</dbReference>
<dbReference type="PROSITE" id="PS00211">
    <property type="entry name" value="ABC_TRANSPORTER_1"/>
    <property type="match status" value="1"/>
</dbReference>
<evidence type="ECO:0000256" key="5">
    <source>
        <dbReference type="ARBA" id="ARBA00023251"/>
    </source>
</evidence>
<dbReference type="InterPro" id="IPR027417">
    <property type="entry name" value="P-loop_NTPase"/>
</dbReference>
<dbReference type="InterPro" id="IPR050763">
    <property type="entry name" value="ABC_transporter_ATP-binding"/>
</dbReference>
<dbReference type="SMART" id="SM00382">
    <property type="entry name" value="AAA"/>
    <property type="match status" value="1"/>
</dbReference>
<evidence type="ECO:0000313" key="8">
    <source>
        <dbReference type="EMBL" id="MBB2923490.1"/>
    </source>
</evidence>